<dbReference type="AlphaFoldDB" id="A0A3M7Q5Z0"/>
<reference evidence="1 2" key="1">
    <citation type="journal article" date="2018" name="Sci. Rep.">
        <title>Genomic signatures of local adaptation to the degree of environmental predictability in rotifers.</title>
        <authorList>
            <person name="Franch-Gras L."/>
            <person name="Hahn C."/>
            <person name="Garcia-Roger E.M."/>
            <person name="Carmona M.J."/>
            <person name="Serra M."/>
            <person name="Gomez A."/>
        </authorList>
    </citation>
    <scope>NUCLEOTIDE SEQUENCE [LARGE SCALE GENOMIC DNA]</scope>
    <source>
        <strain evidence="1">HYR1</strain>
    </source>
</reference>
<accession>A0A3M7Q5Z0</accession>
<dbReference type="EMBL" id="REGN01007330">
    <property type="protein sequence ID" value="RNA06622.1"/>
    <property type="molecule type" value="Genomic_DNA"/>
</dbReference>
<gene>
    <name evidence="1" type="ORF">BpHYR1_045745</name>
</gene>
<comment type="caution">
    <text evidence="1">The sequence shown here is derived from an EMBL/GenBank/DDBJ whole genome shotgun (WGS) entry which is preliminary data.</text>
</comment>
<dbReference type="Proteomes" id="UP000276133">
    <property type="component" value="Unassembled WGS sequence"/>
</dbReference>
<sequence>MTTVLPMTAKVNTRLIVNTSIFSRFWSTKSLNDRFWLIWRFLMTPRVGSEIYNSLFRYELRSFS</sequence>
<organism evidence="1 2">
    <name type="scientific">Brachionus plicatilis</name>
    <name type="common">Marine rotifer</name>
    <name type="synonym">Brachionus muelleri</name>
    <dbReference type="NCBI Taxonomy" id="10195"/>
    <lineage>
        <taxon>Eukaryota</taxon>
        <taxon>Metazoa</taxon>
        <taxon>Spiralia</taxon>
        <taxon>Gnathifera</taxon>
        <taxon>Rotifera</taxon>
        <taxon>Eurotatoria</taxon>
        <taxon>Monogononta</taxon>
        <taxon>Pseudotrocha</taxon>
        <taxon>Ploima</taxon>
        <taxon>Brachionidae</taxon>
        <taxon>Brachionus</taxon>
    </lineage>
</organism>
<keyword evidence="2" id="KW-1185">Reference proteome</keyword>
<evidence type="ECO:0000313" key="2">
    <source>
        <dbReference type="Proteomes" id="UP000276133"/>
    </source>
</evidence>
<proteinExistence type="predicted"/>
<evidence type="ECO:0000313" key="1">
    <source>
        <dbReference type="EMBL" id="RNA06622.1"/>
    </source>
</evidence>
<protein>
    <submittedName>
        <fullName evidence="1">Uncharacterized protein</fullName>
    </submittedName>
</protein>
<name>A0A3M7Q5Z0_BRAPC</name>